<dbReference type="Pfam" id="PF26208">
    <property type="entry name" value="Phage_phiTE_241_N"/>
    <property type="match status" value="1"/>
</dbReference>
<sequence length="602" mass="62303">MADMTQFEQAVDQVVEDSERLHKVVNGTASETVVTEDGSTIPTVRKALLDNLFFKTPPMPWIAGTQTTVFNQLYAFNGTNGVQWWYAPTATASAPVVLPQNPANSVNWRLYNDAAAMASIYAPINSPILTGNPQAPTPAANSNSTTIATTAFVTTAIASALSSISGGSVTFANLSVTGATTLNSLVVGGTIDLNGPVNADNSTGRFQNLILTKELSSLTFVFTDADNPTFFKTRLDPYAIQTHSIQTDIIVNGTVAEDDTTMSLTGVGNNVFDYVYIRGNASKDPTAPRLKVSGTTEVENLNITGNVTGITFSVNGLDISPNSVTTADGVTVGGDLQVSGVTNLGNATIGGLDITSDLTVNGNTTLEDFSAGNGNITGPFTVGGLTSLNGGFTTGTADGTIGGKLSVTGTSEFIEDLSVLADVTVQDNLTVNGDVNLNNATGTTTVNNLVIQGTVTGLSVDLTGQNINVGSLSSTGAVTANSLTVQDSAILTKASVEFLTLIAEDIDSSTAAWSPSGDSNIYNVTVDADLTIGAWPEPTDAFSAVIYLTQDGTGGHTVTLDPNYLVLNSETINETAGSVTILQLTYNGVEGGVIDTVIVRRP</sequence>
<reference evidence="3" key="1">
    <citation type="submission" date="2024-04" db="EMBL/GenBank/DDBJ databases">
        <authorList>
            <person name="Jaglan A.B."/>
            <person name="Vashisth M."/>
            <person name="Anand T."/>
            <person name="Virmani N."/>
            <person name="Bera B."/>
            <person name="Vaid R."/>
        </authorList>
    </citation>
    <scope>NUCLEOTIDE SEQUENCE</scope>
</reference>
<dbReference type="InterPro" id="IPR058969">
    <property type="entry name" value="Phage_phiTE_241_N"/>
</dbReference>
<dbReference type="EMBL" id="PP595732">
    <property type="protein sequence ID" value="XBS49903.1"/>
    <property type="molecule type" value="Genomic_DNA"/>
</dbReference>
<evidence type="ECO:0000259" key="2">
    <source>
        <dbReference type="Pfam" id="PF26209"/>
    </source>
</evidence>
<protein>
    <submittedName>
        <fullName evidence="3">Tail fiber protein</fullName>
    </submittedName>
</protein>
<feature type="domain" description="Putative phage tail fibre N-terminal" evidence="1">
    <location>
        <begin position="5"/>
        <end position="111"/>
    </location>
</feature>
<accession>A0AAU7PKD4</accession>
<feature type="domain" description="Putative phage tail fibre C-terminal" evidence="2">
    <location>
        <begin position="513"/>
        <end position="590"/>
    </location>
</feature>
<dbReference type="InterPro" id="IPR058970">
    <property type="entry name" value="Phage_phiTE_241_C"/>
</dbReference>
<dbReference type="Pfam" id="PF26209">
    <property type="entry name" value="Phage_phiTE_241_C"/>
    <property type="match status" value="1"/>
</dbReference>
<evidence type="ECO:0000259" key="1">
    <source>
        <dbReference type="Pfam" id="PF26208"/>
    </source>
</evidence>
<proteinExistence type="predicted"/>
<organism evidence="3">
    <name type="scientific">Salmonella phage SalP219</name>
    <dbReference type="NCBI Taxonomy" id="3158864"/>
    <lineage>
        <taxon>Viruses</taxon>
        <taxon>Duplodnaviria</taxon>
        <taxon>Heunggongvirae</taxon>
        <taxon>Uroviricota</taxon>
        <taxon>Caudoviricetes</taxon>
        <taxon>Vequintavirinae</taxon>
        <taxon>Seunavirus</taxon>
    </lineage>
</organism>
<name>A0AAU7PKD4_9CAUD</name>
<evidence type="ECO:0000313" key="3">
    <source>
        <dbReference type="EMBL" id="XBS49903.1"/>
    </source>
</evidence>